<organism evidence="2 3">
    <name type="scientific">Juglans regia</name>
    <name type="common">English walnut</name>
    <dbReference type="NCBI Taxonomy" id="51240"/>
    <lineage>
        <taxon>Eukaryota</taxon>
        <taxon>Viridiplantae</taxon>
        <taxon>Streptophyta</taxon>
        <taxon>Embryophyta</taxon>
        <taxon>Tracheophyta</taxon>
        <taxon>Spermatophyta</taxon>
        <taxon>Magnoliopsida</taxon>
        <taxon>eudicotyledons</taxon>
        <taxon>Gunneridae</taxon>
        <taxon>Pentapetalae</taxon>
        <taxon>rosids</taxon>
        <taxon>fabids</taxon>
        <taxon>Fagales</taxon>
        <taxon>Juglandaceae</taxon>
        <taxon>Juglans</taxon>
    </lineage>
</organism>
<sequence length="116" mass="12132">MVQQMIVSAFTALGLQGTGTNSTSWIVDSGASNHMTGNMTGLHGVRKYRGMQNIQIADGSTLPITVVGNLGSSFRDVFVSPGLSTNLISVGQLVDNNCDVHFSRGGCLVQDQVSGT</sequence>
<evidence type="ECO:0000259" key="1">
    <source>
        <dbReference type="Pfam" id="PF22936"/>
    </source>
</evidence>
<name>A0A834D4B7_JUGRE</name>
<gene>
    <name evidence="2" type="ORF">F2P56_003497</name>
</gene>
<accession>A0A834D4B7</accession>
<dbReference type="Gramene" id="Jr02_03370_p1">
    <property type="protein sequence ID" value="cds.Jr02_03370_p1"/>
    <property type="gene ID" value="Jr02_03370"/>
</dbReference>
<evidence type="ECO:0000313" key="3">
    <source>
        <dbReference type="Proteomes" id="UP000619265"/>
    </source>
</evidence>
<protein>
    <recommendedName>
        <fullName evidence="1">Retrovirus-related Pol polyprotein from transposon TNT 1-94-like beta-barrel domain-containing protein</fullName>
    </recommendedName>
</protein>
<dbReference type="InterPro" id="IPR054722">
    <property type="entry name" value="PolX-like_BBD"/>
</dbReference>
<dbReference type="Pfam" id="PF22936">
    <property type="entry name" value="Pol_BBD"/>
    <property type="match status" value="1"/>
</dbReference>
<feature type="domain" description="Retrovirus-related Pol polyprotein from transposon TNT 1-94-like beta-barrel" evidence="1">
    <location>
        <begin position="25"/>
        <end position="98"/>
    </location>
</feature>
<proteinExistence type="predicted"/>
<reference evidence="2" key="2">
    <citation type="submission" date="2020-03" db="EMBL/GenBank/DDBJ databases">
        <title>Walnut 2.0.</title>
        <authorList>
            <person name="Marrano A."/>
            <person name="Britton M."/>
            <person name="Zimin A.V."/>
            <person name="Zaini P.A."/>
            <person name="Workman R."/>
            <person name="Puiu D."/>
            <person name="Bianco L."/>
            <person name="Allen B.J."/>
            <person name="Troggio M."/>
            <person name="Leslie C.A."/>
            <person name="Timp W."/>
            <person name="Dendekar A."/>
            <person name="Salzberg S.L."/>
            <person name="Neale D.B."/>
        </authorList>
    </citation>
    <scope>NUCLEOTIDE SEQUENCE</scope>
    <source>
        <tissue evidence="2">Leaves</tissue>
    </source>
</reference>
<dbReference type="AlphaFoldDB" id="A0A834D4B7"/>
<comment type="caution">
    <text evidence="2">The sequence shown here is derived from an EMBL/GenBank/DDBJ whole genome shotgun (WGS) entry which is preliminary data.</text>
</comment>
<dbReference type="Proteomes" id="UP000619265">
    <property type="component" value="Unassembled WGS sequence"/>
</dbReference>
<dbReference type="EMBL" id="LIHL02000002">
    <property type="protein sequence ID" value="KAF5476800.1"/>
    <property type="molecule type" value="Genomic_DNA"/>
</dbReference>
<reference evidence="2" key="1">
    <citation type="submission" date="2015-10" db="EMBL/GenBank/DDBJ databases">
        <authorList>
            <person name="Martinez-Garcia P.J."/>
            <person name="Crepeau M.W."/>
            <person name="Puiu D."/>
            <person name="Gonzalez-Ibeas D."/>
            <person name="Whalen J."/>
            <person name="Stevens K."/>
            <person name="Paul R."/>
            <person name="Butterfield T."/>
            <person name="Britton M."/>
            <person name="Reagan R."/>
            <person name="Chakraborty S."/>
            <person name="Walawage S.L."/>
            <person name="Vasquez-Gross H.A."/>
            <person name="Cardeno C."/>
            <person name="Famula R."/>
            <person name="Pratt K."/>
            <person name="Kuruganti S."/>
            <person name="Aradhya M.K."/>
            <person name="Leslie C.A."/>
            <person name="Dandekar A.M."/>
            <person name="Salzberg S.L."/>
            <person name="Wegrzyn J.L."/>
            <person name="Langley C.H."/>
            <person name="Neale D.B."/>
        </authorList>
    </citation>
    <scope>NUCLEOTIDE SEQUENCE</scope>
    <source>
        <tissue evidence="2">Leaves</tissue>
    </source>
</reference>
<evidence type="ECO:0000313" key="2">
    <source>
        <dbReference type="EMBL" id="KAF5476800.1"/>
    </source>
</evidence>
<feature type="non-terminal residue" evidence="2">
    <location>
        <position position="116"/>
    </location>
</feature>